<evidence type="ECO:0000259" key="3">
    <source>
        <dbReference type="Pfam" id="PF25575"/>
    </source>
</evidence>
<dbReference type="InterPro" id="IPR011990">
    <property type="entry name" value="TPR-like_helical_dom_sf"/>
</dbReference>
<feature type="repeat" description="ANK" evidence="1">
    <location>
        <begin position="223"/>
        <end position="255"/>
    </location>
</feature>
<dbReference type="PANTHER" id="PTHR46224">
    <property type="entry name" value="ANKYRIN REPEAT FAMILY PROTEIN"/>
    <property type="match status" value="1"/>
</dbReference>
<dbReference type="SMART" id="SM00028">
    <property type="entry name" value="TPR"/>
    <property type="match status" value="3"/>
</dbReference>
<dbReference type="SUPFAM" id="SSF48403">
    <property type="entry name" value="Ankyrin repeat"/>
    <property type="match status" value="1"/>
</dbReference>
<evidence type="ECO:0000313" key="4">
    <source>
        <dbReference type="EMBL" id="KAG0519917.1"/>
    </source>
</evidence>
<dbReference type="PRINTS" id="PR01415">
    <property type="entry name" value="ANKYRIN"/>
</dbReference>
<feature type="repeat" description="TPR" evidence="2">
    <location>
        <begin position="334"/>
        <end position="367"/>
    </location>
</feature>
<name>A0A921QDQ0_SORBI</name>
<feature type="repeat" description="ANK" evidence="1">
    <location>
        <begin position="91"/>
        <end position="120"/>
    </location>
</feature>
<dbReference type="InterPro" id="IPR002110">
    <property type="entry name" value="Ankyrin_rpt"/>
</dbReference>
<dbReference type="Pfam" id="PF00023">
    <property type="entry name" value="Ank"/>
    <property type="match status" value="1"/>
</dbReference>
<dbReference type="AlphaFoldDB" id="A0A921QDQ0"/>
<dbReference type="PROSITE" id="PS50297">
    <property type="entry name" value="ANK_REP_REGION"/>
    <property type="match status" value="3"/>
</dbReference>
<comment type="caution">
    <text evidence="4">The sequence shown here is derived from an EMBL/GenBank/DDBJ whole genome shotgun (WGS) entry which is preliminary data.</text>
</comment>
<organism evidence="4 5">
    <name type="scientific">Sorghum bicolor</name>
    <name type="common">Sorghum</name>
    <name type="synonym">Sorghum vulgare</name>
    <dbReference type="NCBI Taxonomy" id="4558"/>
    <lineage>
        <taxon>Eukaryota</taxon>
        <taxon>Viridiplantae</taxon>
        <taxon>Streptophyta</taxon>
        <taxon>Embryophyta</taxon>
        <taxon>Tracheophyta</taxon>
        <taxon>Spermatophyta</taxon>
        <taxon>Magnoliopsida</taxon>
        <taxon>Liliopsida</taxon>
        <taxon>Poales</taxon>
        <taxon>Poaceae</taxon>
        <taxon>PACMAD clade</taxon>
        <taxon>Panicoideae</taxon>
        <taxon>Andropogonodae</taxon>
        <taxon>Andropogoneae</taxon>
        <taxon>Sorghinae</taxon>
        <taxon>Sorghum</taxon>
    </lineage>
</organism>
<proteinExistence type="predicted"/>
<feature type="repeat" description="ANK" evidence="1">
    <location>
        <begin position="125"/>
        <end position="157"/>
    </location>
</feature>
<dbReference type="InterPro" id="IPR058209">
    <property type="entry name" value="TPR_BSK1_C"/>
</dbReference>
<dbReference type="EMBL" id="CM027687">
    <property type="protein sequence ID" value="KAG0519917.1"/>
    <property type="molecule type" value="Genomic_DNA"/>
</dbReference>
<sequence length="392" mass="42625">MALPPFAYGSGDVLQQRRLLLLAAADGNLRVFKRIASSLDGGKGRIREAVEAVRDELGDGVLHVAAALGRTRVCAYLVEELHMDINAAAVSGQTPLSYAVCSDDNVEVVRYLLDHDADPDKPVYHGCNSLHIAVAKGLCVMVELLLSKGADVNSMSYCGTPLNVAAMENQGAVMKILLDYNADCNKEYSTIFTPLSTALCARSLSCVKLLIKAGADVTTKGTHKFSPLIFAANEGLTDFYECLLEAGADPNVPDDDDPVYKMNLADLKLEGNKAFKKKDYYTAVKFYSVAIMKNANSVDATLFSNRSLCWIKMGEGNKALIDAEACRLFQPYWAKACYRQGAAHMFLKDYEKACGAFLDGLKLDPANAELENELRESLNSLTISRGTTKVSE</sequence>
<keyword evidence="2" id="KW-0802">TPR repeat</keyword>
<dbReference type="InterPro" id="IPR051616">
    <property type="entry name" value="Cul2-RING_E3_ligase_SR"/>
</dbReference>
<dbReference type="SMART" id="SM00248">
    <property type="entry name" value="ANK"/>
    <property type="match status" value="6"/>
</dbReference>
<dbReference type="PANTHER" id="PTHR46224:SF53">
    <property type="entry name" value="OS02G0492900 PROTEIN"/>
    <property type="match status" value="1"/>
</dbReference>
<keyword evidence="1" id="KW-0040">ANK repeat</keyword>
<dbReference type="InterPro" id="IPR036770">
    <property type="entry name" value="Ankyrin_rpt-contain_sf"/>
</dbReference>
<dbReference type="Gene3D" id="1.25.40.20">
    <property type="entry name" value="Ankyrin repeat-containing domain"/>
    <property type="match status" value="3"/>
</dbReference>
<reference evidence="4" key="1">
    <citation type="journal article" date="2019" name="BMC Genomics">
        <title>A new reference genome for Sorghum bicolor reveals high levels of sequence similarity between sweet and grain genotypes: implications for the genetics of sugar metabolism.</title>
        <authorList>
            <person name="Cooper E.A."/>
            <person name="Brenton Z.W."/>
            <person name="Flinn B.S."/>
            <person name="Jenkins J."/>
            <person name="Shu S."/>
            <person name="Flowers D."/>
            <person name="Luo F."/>
            <person name="Wang Y."/>
            <person name="Xia P."/>
            <person name="Barry K."/>
            <person name="Daum C."/>
            <person name="Lipzen A."/>
            <person name="Yoshinaga Y."/>
            <person name="Schmutz J."/>
            <person name="Saski C."/>
            <person name="Vermerris W."/>
            <person name="Kresovich S."/>
        </authorList>
    </citation>
    <scope>NUCLEOTIDE SEQUENCE</scope>
</reference>
<dbReference type="InterPro" id="IPR019734">
    <property type="entry name" value="TPR_rpt"/>
</dbReference>
<evidence type="ECO:0000313" key="5">
    <source>
        <dbReference type="Proteomes" id="UP000807115"/>
    </source>
</evidence>
<evidence type="ECO:0000256" key="1">
    <source>
        <dbReference type="PROSITE-ProRule" id="PRU00023"/>
    </source>
</evidence>
<dbReference type="PROSITE" id="PS50005">
    <property type="entry name" value="TPR"/>
    <property type="match status" value="1"/>
</dbReference>
<evidence type="ECO:0000256" key="2">
    <source>
        <dbReference type="PROSITE-ProRule" id="PRU00339"/>
    </source>
</evidence>
<dbReference type="Pfam" id="PF25575">
    <property type="entry name" value="TPR_BSK1_C"/>
    <property type="match status" value="1"/>
</dbReference>
<dbReference type="SUPFAM" id="SSF48452">
    <property type="entry name" value="TPR-like"/>
    <property type="match status" value="1"/>
</dbReference>
<reference evidence="4" key="2">
    <citation type="submission" date="2020-10" db="EMBL/GenBank/DDBJ databases">
        <authorList>
            <person name="Cooper E.A."/>
            <person name="Brenton Z.W."/>
            <person name="Flinn B.S."/>
            <person name="Jenkins J."/>
            <person name="Shu S."/>
            <person name="Flowers D."/>
            <person name="Luo F."/>
            <person name="Wang Y."/>
            <person name="Xia P."/>
            <person name="Barry K."/>
            <person name="Daum C."/>
            <person name="Lipzen A."/>
            <person name="Yoshinaga Y."/>
            <person name="Schmutz J."/>
            <person name="Saski C."/>
            <person name="Vermerris W."/>
            <person name="Kresovich S."/>
        </authorList>
    </citation>
    <scope>NUCLEOTIDE SEQUENCE</scope>
</reference>
<gene>
    <name evidence="4" type="ORF">BDA96_08G027900</name>
</gene>
<dbReference type="Gene3D" id="1.25.40.10">
    <property type="entry name" value="Tetratricopeptide repeat domain"/>
    <property type="match status" value="1"/>
</dbReference>
<dbReference type="PROSITE" id="PS50088">
    <property type="entry name" value="ANK_REPEAT"/>
    <property type="match status" value="3"/>
</dbReference>
<protein>
    <recommendedName>
        <fullName evidence="3">Serine/threonine-protein kinase BSK1-like TPR repeats domain-containing protein</fullName>
    </recommendedName>
</protein>
<dbReference type="Proteomes" id="UP000807115">
    <property type="component" value="Chromosome 8"/>
</dbReference>
<accession>A0A921QDQ0</accession>
<feature type="domain" description="Serine/threonine-protein kinase BSK1-like TPR repeats" evidence="3">
    <location>
        <begin position="265"/>
        <end position="340"/>
    </location>
</feature>
<dbReference type="Pfam" id="PF12796">
    <property type="entry name" value="Ank_2"/>
    <property type="match status" value="2"/>
</dbReference>